<dbReference type="InterPro" id="IPR023485">
    <property type="entry name" value="Ptyr_pPase"/>
</dbReference>
<organism evidence="3 4">
    <name type="scientific">Methanocorpusculum petauri</name>
    <dbReference type="NCBI Taxonomy" id="3002863"/>
    <lineage>
        <taxon>Archaea</taxon>
        <taxon>Methanobacteriati</taxon>
        <taxon>Methanobacteriota</taxon>
        <taxon>Stenosarchaea group</taxon>
        <taxon>Methanomicrobia</taxon>
        <taxon>Methanomicrobiales</taxon>
        <taxon>Methanocorpusculaceae</taxon>
        <taxon>Methanocorpusculum</taxon>
    </lineage>
</organism>
<evidence type="ECO:0000313" key="3">
    <source>
        <dbReference type="EMBL" id="MCZ0860081.1"/>
    </source>
</evidence>
<reference evidence="3" key="1">
    <citation type="submission" date="2022-12" db="EMBL/GenBank/DDBJ databases">
        <title>Isolation and characterisation of novel Methanocorpusculum spp. from native Australian herbivores indicates the genus is ancestrally host-associated.</title>
        <authorList>
            <person name="Volmer J.G."/>
            <person name="Soo R.M."/>
            <person name="Evans P.N."/>
            <person name="Hoedt E.C."/>
            <person name="Astorga Alsina A.L."/>
            <person name="Woodcroft B.J."/>
            <person name="Tyson G.W."/>
            <person name="Hugenholtz P."/>
            <person name="Morrison M."/>
        </authorList>
    </citation>
    <scope>NUCLEOTIDE SEQUENCE</scope>
    <source>
        <strain evidence="3">MG</strain>
    </source>
</reference>
<dbReference type="Proteomes" id="UP001141422">
    <property type="component" value="Unassembled WGS sequence"/>
</dbReference>
<dbReference type="PANTHER" id="PTHR43428:SF1">
    <property type="entry name" value="ARSENATE REDUCTASE"/>
    <property type="match status" value="1"/>
</dbReference>
<name>A0ABT4IEB0_9EURY</name>
<accession>A0ABT4IEB0</accession>
<evidence type="ECO:0000256" key="1">
    <source>
        <dbReference type="ARBA" id="ARBA00022849"/>
    </source>
</evidence>
<sequence>MPAILFLCTYNSVRSQIAEGVCRMLHPGWDIYSAGIARGTISPRVLHILKETGCDCSGMYAKHLTELPGRQYDAIIVLCDNAWGAREQFPKTEHLIYHPVRSPEPGIGGDELAGYRQLREELKEWMKKALASNT</sequence>
<evidence type="ECO:0000313" key="4">
    <source>
        <dbReference type="Proteomes" id="UP001141422"/>
    </source>
</evidence>
<dbReference type="Pfam" id="PF01451">
    <property type="entry name" value="LMWPc"/>
    <property type="match status" value="1"/>
</dbReference>
<dbReference type="SMART" id="SM00226">
    <property type="entry name" value="LMWPc"/>
    <property type="match status" value="1"/>
</dbReference>
<comment type="caution">
    <text evidence="3">The sequence shown here is derived from an EMBL/GenBank/DDBJ whole genome shotgun (WGS) entry which is preliminary data.</text>
</comment>
<dbReference type="PANTHER" id="PTHR43428">
    <property type="entry name" value="ARSENATE REDUCTASE"/>
    <property type="match status" value="1"/>
</dbReference>
<keyword evidence="4" id="KW-1185">Reference proteome</keyword>
<dbReference type="InterPro" id="IPR036196">
    <property type="entry name" value="Ptyr_pPase_sf"/>
</dbReference>
<feature type="domain" description="Phosphotyrosine protein phosphatase I" evidence="2">
    <location>
        <begin position="2"/>
        <end position="132"/>
    </location>
</feature>
<dbReference type="RefSeq" id="WP_268924303.1">
    <property type="nucleotide sequence ID" value="NZ_JAPTGB010000004.1"/>
</dbReference>
<keyword evidence="1" id="KW-0059">Arsenical resistance</keyword>
<dbReference type="EMBL" id="JAPTGB010000004">
    <property type="protein sequence ID" value="MCZ0860081.1"/>
    <property type="molecule type" value="Genomic_DNA"/>
</dbReference>
<dbReference type="Gene3D" id="3.40.50.2300">
    <property type="match status" value="1"/>
</dbReference>
<dbReference type="SUPFAM" id="SSF52788">
    <property type="entry name" value="Phosphotyrosine protein phosphatases I"/>
    <property type="match status" value="1"/>
</dbReference>
<proteinExistence type="predicted"/>
<protein>
    <recommendedName>
        <fullName evidence="2">Phosphotyrosine protein phosphatase I domain-containing protein</fullName>
    </recommendedName>
</protein>
<evidence type="ECO:0000259" key="2">
    <source>
        <dbReference type="SMART" id="SM00226"/>
    </source>
</evidence>
<gene>
    <name evidence="3" type="ORF">O0S10_02405</name>
</gene>